<sequence length="119" mass="12811">MAMAITNTSSKRKYILGGLFLAGVIAAFVVIVYYWQEISHFQNYGYLGLLIIGLLTGFALPLPVPYMVITFIFGGLLHPALVGASCGLGLGIGGTLLYLTGRGGRKFFPWSNVFAFANN</sequence>
<evidence type="ECO:0000313" key="2">
    <source>
        <dbReference type="EMBL" id="GAI21843.1"/>
    </source>
</evidence>
<proteinExistence type="predicted"/>
<keyword evidence="1" id="KW-0472">Membrane</keyword>
<name>X1LRW7_9ZZZZ</name>
<accession>X1LRW7</accession>
<feature type="non-terminal residue" evidence="2">
    <location>
        <position position="119"/>
    </location>
</feature>
<dbReference type="AlphaFoldDB" id="X1LRW7"/>
<evidence type="ECO:0000256" key="1">
    <source>
        <dbReference type="SAM" id="Phobius"/>
    </source>
</evidence>
<comment type="caution">
    <text evidence="2">The sequence shown here is derived from an EMBL/GenBank/DDBJ whole genome shotgun (WGS) entry which is preliminary data.</text>
</comment>
<feature type="transmembrane region" description="Helical" evidence="1">
    <location>
        <begin position="14"/>
        <end position="35"/>
    </location>
</feature>
<gene>
    <name evidence="2" type="ORF">S06H3_24184</name>
</gene>
<reference evidence="2" key="1">
    <citation type="journal article" date="2014" name="Front. Microbiol.">
        <title>High frequency of phylogenetically diverse reductive dehalogenase-homologous genes in deep subseafloor sedimentary metagenomes.</title>
        <authorList>
            <person name="Kawai M."/>
            <person name="Futagami T."/>
            <person name="Toyoda A."/>
            <person name="Takaki Y."/>
            <person name="Nishi S."/>
            <person name="Hori S."/>
            <person name="Arai W."/>
            <person name="Tsubouchi T."/>
            <person name="Morono Y."/>
            <person name="Uchiyama I."/>
            <person name="Ito T."/>
            <person name="Fujiyama A."/>
            <person name="Inagaki F."/>
            <person name="Takami H."/>
        </authorList>
    </citation>
    <scope>NUCLEOTIDE SEQUENCE</scope>
    <source>
        <strain evidence="2">Expedition CK06-06</strain>
    </source>
</reference>
<feature type="transmembrane region" description="Helical" evidence="1">
    <location>
        <begin position="47"/>
        <end position="74"/>
    </location>
</feature>
<dbReference type="EMBL" id="BARV01013368">
    <property type="protein sequence ID" value="GAI21843.1"/>
    <property type="molecule type" value="Genomic_DNA"/>
</dbReference>
<organism evidence="2">
    <name type="scientific">marine sediment metagenome</name>
    <dbReference type="NCBI Taxonomy" id="412755"/>
    <lineage>
        <taxon>unclassified sequences</taxon>
        <taxon>metagenomes</taxon>
        <taxon>ecological metagenomes</taxon>
    </lineage>
</organism>
<keyword evidence="1" id="KW-0812">Transmembrane</keyword>
<feature type="transmembrane region" description="Helical" evidence="1">
    <location>
        <begin position="80"/>
        <end position="99"/>
    </location>
</feature>
<protein>
    <submittedName>
        <fullName evidence="2">Uncharacterized protein</fullName>
    </submittedName>
</protein>
<keyword evidence="1" id="KW-1133">Transmembrane helix</keyword>